<dbReference type="AlphaFoldDB" id="A0A656ICS1"/>
<keyword evidence="1" id="KW-1133">Transmembrane helix</keyword>
<name>A0A656ICS1_SALE2</name>
<evidence type="ECO:0000313" key="2">
    <source>
        <dbReference type="EMBL" id="EPI68145.1"/>
    </source>
</evidence>
<reference evidence="2 3" key="1">
    <citation type="submission" date="2013-04" db="EMBL/GenBank/DDBJ databases">
        <authorList>
            <person name="McClelland M."/>
            <person name="Porwollik S."/>
            <person name="Desai P."/>
            <person name="Cheng P."/>
            <person name="Wollam A."/>
            <person name="Pepin K."/>
            <person name="Palsikar V.B."/>
            <person name="Fulton L."/>
            <person name="Fulton R."/>
            <person name="Delehaunty K."/>
            <person name="Fronick C."/>
            <person name="Godfrey J."/>
            <person name="Waligorski J."/>
            <person name="Appelbaum E."/>
            <person name="Tomlinson C."/>
            <person name="Warren W."/>
            <person name="Sodergren E."/>
            <person name="Weinstock G."/>
            <person name="Wilson R.K."/>
        </authorList>
    </citation>
    <scope>NUCLEOTIDE SEQUENCE [LARGE SCALE GENOMIC DNA]</scope>
    <source>
        <strain evidence="2 3">2009K0958</strain>
    </source>
</reference>
<organism evidence="2 3">
    <name type="scientific">Salmonella enteritidis (strain 2009K0958)</name>
    <dbReference type="NCBI Taxonomy" id="1192586"/>
    <lineage>
        <taxon>Bacteria</taxon>
        <taxon>Pseudomonadati</taxon>
        <taxon>Pseudomonadota</taxon>
        <taxon>Gammaproteobacteria</taxon>
        <taxon>Enterobacterales</taxon>
        <taxon>Enterobacteriaceae</taxon>
        <taxon>Salmonella</taxon>
    </lineage>
</organism>
<accession>A0A656ICS1</accession>
<gene>
    <name evidence="2" type="ORF">A673_03079</name>
</gene>
<dbReference type="EMBL" id="ATFT01000058">
    <property type="protein sequence ID" value="EPI68145.1"/>
    <property type="molecule type" value="Genomic_DNA"/>
</dbReference>
<feature type="transmembrane region" description="Helical" evidence="1">
    <location>
        <begin position="43"/>
        <end position="64"/>
    </location>
</feature>
<dbReference type="Proteomes" id="UP000014535">
    <property type="component" value="Unassembled WGS sequence"/>
</dbReference>
<comment type="caution">
    <text evidence="2">The sequence shown here is derived from an EMBL/GenBank/DDBJ whole genome shotgun (WGS) entry which is preliminary data.</text>
</comment>
<sequence>MLKPLLPMPKKLILFSEKSSLTLSTKNSSVIIPYLYQTNIAEFLVTTTVAGYFAHIVFFNIFIFGGKLLPVAYQSGHNLSLSGLCNLQIMIIII</sequence>
<keyword evidence="1" id="KW-0812">Transmembrane</keyword>
<protein>
    <submittedName>
        <fullName evidence="2">Uncharacterized protein</fullName>
    </submittedName>
</protein>
<evidence type="ECO:0000256" key="1">
    <source>
        <dbReference type="SAM" id="Phobius"/>
    </source>
</evidence>
<proteinExistence type="predicted"/>
<keyword evidence="1" id="KW-0472">Membrane</keyword>
<evidence type="ECO:0000313" key="3">
    <source>
        <dbReference type="Proteomes" id="UP000014535"/>
    </source>
</evidence>